<organism evidence="3 4">
    <name type="scientific">Porites lobata</name>
    <dbReference type="NCBI Taxonomy" id="104759"/>
    <lineage>
        <taxon>Eukaryota</taxon>
        <taxon>Metazoa</taxon>
        <taxon>Cnidaria</taxon>
        <taxon>Anthozoa</taxon>
        <taxon>Hexacorallia</taxon>
        <taxon>Scleractinia</taxon>
        <taxon>Fungiina</taxon>
        <taxon>Poritidae</taxon>
        <taxon>Porites</taxon>
    </lineage>
</organism>
<reference evidence="3 4" key="1">
    <citation type="submission" date="2022-05" db="EMBL/GenBank/DDBJ databases">
        <authorList>
            <consortium name="Genoscope - CEA"/>
            <person name="William W."/>
        </authorList>
    </citation>
    <scope>NUCLEOTIDE SEQUENCE [LARGE SCALE GENOMIC DNA]</scope>
</reference>
<evidence type="ECO:0000256" key="2">
    <source>
        <dbReference type="SAM" id="MobiDB-lite"/>
    </source>
</evidence>
<evidence type="ECO:0000313" key="3">
    <source>
        <dbReference type="EMBL" id="CAH3139740.1"/>
    </source>
</evidence>
<evidence type="ECO:0000313" key="4">
    <source>
        <dbReference type="Proteomes" id="UP001159405"/>
    </source>
</evidence>
<comment type="caution">
    <text evidence="3">The sequence shown here is derived from an EMBL/GenBank/DDBJ whole genome shotgun (WGS) entry which is preliminary data.</text>
</comment>
<name>A0ABN8PBY7_9CNID</name>
<keyword evidence="1" id="KW-0175">Coiled coil</keyword>
<keyword evidence="4" id="KW-1185">Reference proteome</keyword>
<sequence length="897" mass="101565">MENVCERGSRLRSVSEKCWGATNYYSGKEAVLRGYSRPVWLCFGHAKKLQVESHRRCCFPSENACTQRNNLLPCPQRILTVAANLENYQGGAFLCQGHLNLVDEAPIFTNHALYKPPTTRKTKCTTSVLCTTPEKKITWTDGTSQTAPLQSVNELAEAKQLITKLQRENAALKERCNKLEEPTFDEQFKTFHKCLTKHYKDGGQRLYDPADMEKFANKCTPGLFNRALCLVKNDEKQQLSKKRHEILRLRVVALLHQLSYFRNQKNNPLQQDCGLHLSFHGASDDALTAGSLLGFSTHPRSYVLNHKKGLSGKSIHKTQAIVESAIKSIKDPTQSQLSKCLHMCTGVVDHQESIPAMPTTRNVHRIVPVRIAGGAIVNCRGGIDANKVNELFQEHLSNYFTFSYLDSLPADFSQFDLTNVNKSLVELRVYTDEARHDLDLLSNTWLVDEFEQSLKSMANYRQAMQHLNEVCPSLSEYMEKNLLLLAAKKKLLTLQWKPDVDPDRVLSVVPWQGPFHICLNSQEDVVANFHCFFEKLYKHLFGQRKVLPSKPKPHRISTLITTAFGGWLTVKTAVLPAFGQCKDPEYVLLVFLLDELVPLLFYFYSVIFRGGDQRKWVDAMIRLALMFTIQRRRHYDKATLCQLSDLVHQQEAIPNFQELLEQWLNELTEKKVEVFHSLLRRSVPPNATASQVQAAAKAISANRCAEDFCTWFLTNNPRGTGVRNLRDLSNKAAEFLLDLFISVRQNLGNSAKIPRGQKKYQPYYLPSLDATVDQRSFPLGYAWKGQEPDPLLACDAADCRADDNLLLAVQRFNCGHTFHKSCLGSSSNCNDHNYSILYGVKCPICSEQLPLRIQELTDSFNKGLLAGNDETDGSNDNHDDDDDDGSDNSDDDDSDDD</sequence>
<dbReference type="SUPFAM" id="SSF57850">
    <property type="entry name" value="RING/U-box"/>
    <property type="match status" value="1"/>
</dbReference>
<feature type="coiled-coil region" evidence="1">
    <location>
        <begin position="155"/>
        <end position="182"/>
    </location>
</feature>
<protein>
    <recommendedName>
        <fullName evidence="5">RING-type domain-containing protein</fullName>
    </recommendedName>
</protein>
<evidence type="ECO:0008006" key="5">
    <source>
        <dbReference type="Google" id="ProtNLM"/>
    </source>
</evidence>
<feature type="region of interest" description="Disordered" evidence="2">
    <location>
        <begin position="864"/>
        <end position="897"/>
    </location>
</feature>
<dbReference type="InterPro" id="IPR013083">
    <property type="entry name" value="Znf_RING/FYVE/PHD"/>
</dbReference>
<proteinExistence type="predicted"/>
<dbReference type="Gene3D" id="3.30.40.10">
    <property type="entry name" value="Zinc/RING finger domain, C3HC4 (zinc finger)"/>
    <property type="match status" value="1"/>
</dbReference>
<gene>
    <name evidence="3" type="ORF">PLOB_00040797</name>
</gene>
<dbReference type="EMBL" id="CALNXK010000063">
    <property type="protein sequence ID" value="CAH3139740.1"/>
    <property type="molecule type" value="Genomic_DNA"/>
</dbReference>
<evidence type="ECO:0000256" key="1">
    <source>
        <dbReference type="SAM" id="Coils"/>
    </source>
</evidence>
<feature type="compositionally biased region" description="Acidic residues" evidence="2">
    <location>
        <begin position="869"/>
        <end position="897"/>
    </location>
</feature>
<accession>A0ABN8PBY7</accession>
<dbReference type="Proteomes" id="UP001159405">
    <property type="component" value="Unassembled WGS sequence"/>
</dbReference>
<feature type="non-terminal residue" evidence="3">
    <location>
        <position position="897"/>
    </location>
</feature>